<reference evidence="2 3" key="1">
    <citation type="submission" date="2019-08" db="EMBL/GenBank/DDBJ databases">
        <title>In-depth cultivation of the pig gut microbiome towards novel bacterial diversity and tailored functional studies.</title>
        <authorList>
            <person name="Wylensek D."/>
            <person name="Hitch T.C.A."/>
            <person name="Clavel T."/>
        </authorList>
    </citation>
    <scope>NUCLEOTIDE SEQUENCE [LARGE SCALE GENOMIC DNA]</scope>
    <source>
        <strain evidence="2 3">CA-Schmier-601-WT-3</strain>
    </source>
</reference>
<evidence type="ECO:0000313" key="2">
    <source>
        <dbReference type="EMBL" id="MST88426.1"/>
    </source>
</evidence>
<evidence type="ECO:0008006" key="4">
    <source>
        <dbReference type="Google" id="ProtNLM"/>
    </source>
</evidence>
<dbReference type="RefSeq" id="WP_154514357.1">
    <property type="nucleotide sequence ID" value="NZ_JAXFJJ010000018.1"/>
</dbReference>
<comment type="caution">
    <text evidence="2">The sequence shown here is derived from an EMBL/GenBank/DDBJ whole genome shotgun (WGS) entry which is preliminary data.</text>
</comment>
<gene>
    <name evidence="2" type="ORF">FYJ79_02320</name>
</gene>
<feature type="transmembrane region" description="Helical" evidence="1">
    <location>
        <begin position="143"/>
        <end position="167"/>
    </location>
</feature>
<dbReference type="PANTHER" id="PTHR30012:SF0">
    <property type="entry name" value="TYPE II SECRETION SYSTEM PROTEIN F-RELATED"/>
    <property type="match status" value="1"/>
</dbReference>
<protein>
    <recommendedName>
        <fullName evidence="4">Type II secretion system protein GspF domain-containing protein</fullName>
    </recommendedName>
</protein>
<dbReference type="PANTHER" id="PTHR30012">
    <property type="entry name" value="GENERAL SECRETION PATHWAY PROTEIN"/>
    <property type="match status" value="1"/>
</dbReference>
<feature type="transmembrane region" description="Helical" evidence="1">
    <location>
        <begin position="298"/>
        <end position="323"/>
    </location>
</feature>
<evidence type="ECO:0000313" key="3">
    <source>
        <dbReference type="Proteomes" id="UP000442619"/>
    </source>
</evidence>
<name>A0A844FS63_9FIRM</name>
<accession>A0A844FS63</accession>
<evidence type="ECO:0000256" key="1">
    <source>
        <dbReference type="SAM" id="Phobius"/>
    </source>
</evidence>
<dbReference type="Proteomes" id="UP000442619">
    <property type="component" value="Unassembled WGS sequence"/>
</dbReference>
<keyword evidence="1" id="KW-1133">Transmembrane helix</keyword>
<dbReference type="EMBL" id="VUNM01000002">
    <property type="protein sequence ID" value="MST88426.1"/>
    <property type="molecule type" value="Genomic_DNA"/>
</dbReference>
<keyword evidence="3" id="KW-1185">Reference proteome</keyword>
<sequence length="332" mass="39114">MNKDYLFLENLYQLLEQGYGIEETLLLCKEITHHPSADQINIMLKEGVDLKKAILESDFPKQFIEFFEFFSMRLTISAAIRNALQITQHLEKTKKDLISKLTYPLVLMSFLVMFCFFASFVLFPQVNALFTSFSIQKSILFTILIGLMQLIPILFICVIGIIVVLFLRFMRALKSKNYRIIEQYLHVKMLKHIIQKYFTLKFAIYFNEIMKDHLDANTIIVLLNETMVRSDIKIMIYEIYCRIEEGEAFEDIIENFEYFDQLFVIMYRMYLQAPKEIGDLSGYIDVVKREMDMALNKFIKYLIPAVYSFVAFFVIVVYIAIILPMMNVIGEI</sequence>
<proteinExistence type="predicted"/>
<feature type="transmembrane region" description="Helical" evidence="1">
    <location>
        <begin position="101"/>
        <end position="123"/>
    </location>
</feature>
<keyword evidence="1" id="KW-0472">Membrane</keyword>
<keyword evidence="1" id="KW-0812">Transmembrane</keyword>
<dbReference type="AlphaFoldDB" id="A0A844FS63"/>
<dbReference type="InterPro" id="IPR003004">
    <property type="entry name" value="GspF/PilC"/>
</dbReference>
<organism evidence="2 3">
    <name type="scientific">Sharpea porci</name>
    <dbReference type="NCBI Taxonomy" id="2652286"/>
    <lineage>
        <taxon>Bacteria</taxon>
        <taxon>Bacillati</taxon>
        <taxon>Bacillota</taxon>
        <taxon>Erysipelotrichia</taxon>
        <taxon>Erysipelotrichales</taxon>
        <taxon>Coprobacillaceae</taxon>
        <taxon>Sharpea</taxon>
    </lineage>
</organism>